<dbReference type="SUPFAM" id="SSF55073">
    <property type="entry name" value="Nucleotide cyclase"/>
    <property type="match status" value="1"/>
</dbReference>
<dbReference type="Proteomes" id="UP001163714">
    <property type="component" value="Unassembled WGS sequence"/>
</dbReference>
<sequence>MELTSISPFELVESLFEGVVVHSATTEIIYANPRALNILRLTENQVLNKDAYDPQWHFVSTKGNRLAFEDYPVSIVIRTKQSISNVEVGVCDSSSSDITWVLCNASPKFNQDGTIKFIIVSFIDITSTKVAVPFESIVANANDIIVITKADADDPQIVYVNHAFTKLTGYEPDEAIGKTPHFLQGTDTDKDTRSRIRDALRNDHDVREIIVNYSKTGVPYWLDMNIFPLKNSLGQIIYFAAVERDVTNEVTKVEKLTHLASQDPLTGLLNRRGFEQAVTNTFADGNFALHTLALIDIDHFKHINDTHGHDVGDIVLTQLANRLKKFFRDSDLICRYGGEEFIVLMQKTDINYNVGKFEQFRTAIEETSFSINKQLNLSITVSLGLTQIPISDIRLESHIKHADIALYQAKHGGRNRIQVYEV</sequence>
<gene>
    <name evidence="4" type="ORF">OHT75_17420</name>
</gene>
<dbReference type="PROSITE" id="PS50113">
    <property type="entry name" value="PAC"/>
    <property type="match status" value="1"/>
</dbReference>
<dbReference type="InterPro" id="IPR052163">
    <property type="entry name" value="DGC-Regulatory_Protein"/>
</dbReference>
<evidence type="ECO:0000259" key="1">
    <source>
        <dbReference type="PROSITE" id="PS50112"/>
    </source>
</evidence>
<feature type="domain" description="GGDEF" evidence="3">
    <location>
        <begin position="288"/>
        <end position="422"/>
    </location>
</feature>
<keyword evidence="4" id="KW-0808">Transferase</keyword>
<dbReference type="InterPro" id="IPR035965">
    <property type="entry name" value="PAS-like_dom_sf"/>
</dbReference>
<dbReference type="NCBIfam" id="TIGR00229">
    <property type="entry name" value="sensory_box"/>
    <property type="match status" value="1"/>
</dbReference>
<dbReference type="Gene3D" id="3.30.70.270">
    <property type="match status" value="1"/>
</dbReference>
<dbReference type="InterPro" id="IPR000014">
    <property type="entry name" value="PAS"/>
</dbReference>
<dbReference type="PROSITE" id="PS50887">
    <property type="entry name" value="GGDEF"/>
    <property type="match status" value="1"/>
</dbReference>
<dbReference type="SMART" id="SM00091">
    <property type="entry name" value="PAS"/>
    <property type="match status" value="2"/>
</dbReference>
<dbReference type="PROSITE" id="PS50112">
    <property type="entry name" value="PAS"/>
    <property type="match status" value="1"/>
</dbReference>
<protein>
    <submittedName>
        <fullName evidence="4">Diguanylate cyclase</fullName>
        <ecNumber evidence="4">2.7.7.65</ecNumber>
    </submittedName>
</protein>
<dbReference type="GO" id="GO:0052621">
    <property type="term" value="F:diguanylate cyclase activity"/>
    <property type="evidence" value="ECO:0007669"/>
    <property type="project" value="UniProtKB-EC"/>
</dbReference>
<dbReference type="CDD" id="cd01949">
    <property type="entry name" value="GGDEF"/>
    <property type="match status" value="1"/>
</dbReference>
<dbReference type="InterPro" id="IPR000160">
    <property type="entry name" value="GGDEF_dom"/>
</dbReference>
<reference evidence="4" key="1">
    <citation type="submission" date="2022-10" db="EMBL/GenBank/DDBJ databases">
        <title>Shewanella flava sp. nov, isolated from the estuary of the Fenhe River into the Yellow River.</title>
        <authorList>
            <person name="Li Y."/>
        </authorList>
    </citation>
    <scope>NUCLEOTIDE SEQUENCE</scope>
    <source>
        <strain evidence="4">FYR11-62</strain>
    </source>
</reference>
<dbReference type="Gene3D" id="3.30.450.20">
    <property type="entry name" value="PAS domain"/>
    <property type="match status" value="2"/>
</dbReference>
<organism evidence="4 5">
    <name type="scientific">Shewanella subflava</name>
    <dbReference type="NCBI Taxonomy" id="2986476"/>
    <lineage>
        <taxon>Bacteria</taxon>
        <taxon>Pseudomonadati</taxon>
        <taxon>Pseudomonadota</taxon>
        <taxon>Gammaproteobacteria</taxon>
        <taxon>Alteromonadales</taxon>
        <taxon>Shewanellaceae</taxon>
        <taxon>Shewanella</taxon>
    </lineage>
</organism>
<evidence type="ECO:0000259" key="2">
    <source>
        <dbReference type="PROSITE" id="PS50113"/>
    </source>
</evidence>
<dbReference type="EC" id="2.7.7.65" evidence="4"/>
<name>A0ABT3IDW7_9GAMM</name>
<feature type="domain" description="PAC" evidence="2">
    <location>
        <begin position="204"/>
        <end position="258"/>
    </location>
</feature>
<evidence type="ECO:0000313" key="4">
    <source>
        <dbReference type="EMBL" id="MCW3174256.1"/>
    </source>
</evidence>
<dbReference type="InterPro" id="IPR043128">
    <property type="entry name" value="Rev_trsase/Diguanyl_cyclase"/>
</dbReference>
<dbReference type="PANTHER" id="PTHR46663">
    <property type="entry name" value="DIGUANYLATE CYCLASE DGCT-RELATED"/>
    <property type="match status" value="1"/>
</dbReference>
<keyword evidence="4" id="KW-0548">Nucleotidyltransferase</keyword>
<dbReference type="SUPFAM" id="SSF55785">
    <property type="entry name" value="PYP-like sensor domain (PAS domain)"/>
    <property type="match status" value="2"/>
</dbReference>
<dbReference type="SMART" id="SM00267">
    <property type="entry name" value="GGDEF"/>
    <property type="match status" value="1"/>
</dbReference>
<dbReference type="SMART" id="SM00086">
    <property type="entry name" value="PAC"/>
    <property type="match status" value="2"/>
</dbReference>
<dbReference type="PANTHER" id="PTHR46663:SF3">
    <property type="entry name" value="SLL0267 PROTEIN"/>
    <property type="match status" value="1"/>
</dbReference>
<dbReference type="EMBL" id="JAPDMX010000033">
    <property type="protein sequence ID" value="MCW3174256.1"/>
    <property type="molecule type" value="Genomic_DNA"/>
</dbReference>
<proteinExistence type="predicted"/>
<evidence type="ECO:0000313" key="5">
    <source>
        <dbReference type="Proteomes" id="UP001163714"/>
    </source>
</evidence>
<dbReference type="Pfam" id="PF00990">
    <property type="entry name" value="GGDEF"/>
    <property type="match status" value="1"/>
</dbReference>
<dbReference type="RefSeq" id="WP_264728907.1">
    <property type="nucleotide sequence ID" value="NZ_JAPDMX010000033.1"/>
</dbReference>
<feature type="domain" description="PAS" evidence="1">
    <location>
        <begin position="134"/>
        <end position="203"/>
    </location>
</feature>
<dbReference type="CDD" id="cd00130">
    <property type="entry name" value="PAS"/>
    <property type="match status" value="2"/>
</dbReference>
<keyword evidence="5" id="KW-1185">Reference proteome</keyword>
<accession>A0ABT3IDW7</accession>
<evidence type="ECO:0000259" key="3">
    <source>
        <dbReference type="PROSITE" id="PS50887"/>
    </source>
</evidence>
<comment type="caution">
    <text evidence="4">The sequence shown here is derived from an EMBL/GenBank/DDBJ whole genome shotgun (WGS) entry which is preliminary data.</text>
</comment>
<dbReference type="InterPro" id="IPR001610">
    <property type="entry name" value="PAC"/>
</dbReference>
<dbReference type="InterPro" id="IPR029787">
    <property type="entry name" value="Nucleotide_cyclase"/>
</dbReference>
<dbReference type="Pfam" id="PF13426">
    <property type="entry name" value="PAS_9"/>
    <property type="match status" value="2"/>
</dbReference>
<dbReference type="InterPro" id="IPR000700">
    <property type="entry name" value="PAS-assoc_C"/>
</dbReference>
<dbReference type="NCBIfam" id="TIGR00254">
    <property type="entry name" value="GGDEF"/>
    <property type="match status" value="1"/>
</dbReference>